<reference evidence="1 2" key="1">
    <citation type="submission" date="2009-04" db="EMBL/GenBank/DDBJ databases">
        <authorList>
            <person name="Qin X."/>
            <person name="Bachman B."/>
            <person name="Battles P."/>
            <person name="Bell A."/>
            <person name="Bess C."/>
            <person name="Bickham C."/>
            <person name="Chaboub L."/>
            <person name="Chen D."/>
            <person name="Coyle M."/>
            <person name="Deiros D.R."/>
            <person name="Dinh H."/>
            <person name="Forbes L."/>
            <person name="Fowler G."/>
            <person name="Francisco L."/>
            <person name="Fu Q."/>
            <person name="Gubbala S."/>
            <person name="Hale W."/>
            <person name="Han Y."/>
            <person name="Hemphill L."/>
            <person name="Highlander S.K."/>
            <person name="Hirani K."/>
            <person name="Hogues M."/>
            <person name="Jackson L."/>
            <person name="Jakkamsetti A."/>
            <person name="Javaid M."/>
            <person name="Jiang H."/>
            <person name="Korchina V."/>
            <person name="Kovar C."/>
            <person name="Lara F."/>
            <person name="Lee S."/>
            <person name="Mata R."/>
            <person name="Mathew T."/>
            <person name="Moen C."/>
            <person name="Morales K."/>
            <person name="Munidasa M."/>
            <person name="Nazareth L."/>
            <person name="Ngo R."/>
            <person name="Nguyen L."/>
            <person name="Okwuonu G."/>
            <person name="Ongeri F."/>
            <person name="Patil S."/>
            <person name="Petrosino J."/>
            <person name="Pham C."/>
            <person name="Pham P."/>
            <person name="Pu L.-L."/>
            <person name="Puazo M."/>
            <person name="Raj R."/>
            <person name="Reid J."/>
            <person name="Rouhana J."/>
            <person name="Saada N."/>
            <person name="Shang Y."/>
            <person name="Simmons D."/>
            <person name="Thornton R."/>
            <person name="Warren J."/>
            <person name="Weissenberger G."/>
            <person name="Zhang J."/>
            <person name="Zhang L."/>
            <person name="Zhou C."/>
            <person name="Zhu D."/>
            <person name="Muzny D."/>
            <person name="Worley K."/>
            <person name="Gibbs R."/>
        </authorList>
    </citation>
    <scope>NUCLEOTIDE SEQUENCE [LARGE SCALE GENOMIC DNA]</scope>
    <source>
        <strain evidence="1 2">ATCC 33313</strain>
    </source>
</reference>
<name>C5R858_WEIPA</name>
<accession>C5R858</accession>
<dbReference type="HOGENOM" id="CLU_2120139_0_0_9"/>
<proteinExistence type="predicted"/>
<dbReference type="Proteomes" id="UP000004528">
    <property type="component" value="Unassembled WGS sequence"/>
</dbReference>
<dbReference type="SUPFAM" id="SSF47413">
    <property type="entry name" value="lambda repressor-like DNA-binding domains"/>
    <property type="match status" value="1"/>
</dbReference>
<dbReference type="AlphaFoldDB" id="C5R858"/>
<gene>
    <name evidence="1" type="ORF">HMPREF0877_0153</name>
</gene>
<dbReference type="EMBL" id="ACKU01000004">
    <property type="protein sequence ID" value="EER75642.1"/>
    <property type="molecule type" value="Genomic_DNA"/>
</dbReference>
<dbReference type="STRING" id="585506.HMPREF0877_0153"/>
<protein>
    <recommendedName>
        <fullName evidence="3">HTH cro/C1-type domain-containing protein</fullName>
    </recommendedName>
</protein>
<comment type="caution">
    <text evidence="1">The sequence shown here is derived from an EMBL/GenBank/DDBJ whole genome shotgun (WGS) entry which is preliminary data.</text>
</comment>
<dbReference type="OrthoDB" id="9805856at2"/>
<organism evidence="1 2">
    <name type="scientific">Weissella paramesenteroides ATCC 33313</name>
    <dbReference type="NCBI Taxonomy" id="585506"/>
    <lineage>
        <taxon>Bacteria</taxon>
        <taxon>Bacillati</taxon>
        <taxon>Bacillota</taxon>
        <taxon>Bacilli</taxon>
        <taxon>Lactobacillales</taxon>
        <taxon>Lactobacillaceae</taxon>
        <taxon>Weissella</taxon>
    </lineage>
</organism>
<evidence type="ECO:0008006" key="3">
    <source>
        <dbReference type="Google" id="ProtNLM"/>
    </source>
</evidence>
<sequence length="114" mass="12592">MNSVKDFDLKERIKILAEQQGKSLADITKESGYTSGRIGNWSQFFPGMAQVEHIASLLDVSILDLLPYTAEDLGIDTIPETTPKGVLMTTVNKSNLTDSQYIILVDLIKSMEEG</sequence>
<dbReference type="GO" id="GO:0003677">
    <property type="term" value="F:DNA binding"/>
    <property type="evidence" value="ECO:0007669"/>
    <property type="project" value="InterPro"/>
</dbReference>
<dbReference type="RefSeq" id="WP_002829077.1">
    <property type="nucleotide sequence ID" value="NZ_GG697136.1"/>
</dbReference>
<evidence type="ECO:0000313" key="1">
    <source>
        <dbReference type="EMBL" id="EER75642.1"/>
    </source>
</evidence>
<keyword evidence="2" id="KW-1185">Reference proteome</keyword>
<dbReference type="InterPro" id="IPR010982">
    <property type="entry name" value="Lambda_DNA-bd_dom_sf"/>
</dbReference>
<evidence type="ECO:0000313" key="2">
    <source>
        <dbReference type="Proteomes" id="UP000004528"/>
    </source>
</evidence>